<protein>
    <submittedName>
        <fullName evidence="2">Amidohydrolase</fullName>
    </submittedName>
</protein>
<dbReference type="PROSITE" id="PS50263">
    <property type="entry name" value="CN_HYDROLASE"/>
    <property type="match status" value="1"/>
</dbReference>
<reference evidence="3" key="1">
    <citation type="journal article" date="2019" name="Int. J. Syst. Evol. Microbiol.">
        <title>The Global Catalogue of Microorganisms (GCM) 10K type strain sequencing project: providing services to taxonomists for standard genome sequencing and annotation.</title>
        <authorList>
            <consortium name="The Broad Institute Genomics Platform"/>
            <consortium name="The Broad Institute Genome Sequencing Center for Infectious Disease"/>
            <person name="Wu L."/>
            <person name="Ma J."/>
        </authorList>
    </citation>
    <scope>NUCLEOTIDE SEQUENCE [LARGE SCALE GENOMIC DNA]</scope>
    <source>
        <strain evidence="3">NBRC 112502</strain>
    </source>
</reference>
<evidence type="ECO:0000259" key="1">
    <source>
        <dbReference type="PROSITE" id="PS50263"/>
    </source>
</evidence>
<name>A0ABQ6AB96_9PROT</name>
<dbReference type="InterPro" id="IPR003010">
    <property type="entry name" value="C-N_Hydrolase"/>
</dbReference>
<accession>A0ABQ6AB96</accession>
<dbReference type="EMBL" id="BSOS01000065">
    <property type="protein sequence ID" value="GLR67394.1"/>
    <property type="molecule type" value="Genomic_DNA"/>
</dbReference>
<organism evidence="2 3">
    <name type="scientific">Acidocella aquatica</name>
    <dbReference type="NCBI Taxonomy" id="1922313"/>
    <lineage>
        <taxon>Bacteria</taxon>
        <taxon>Pseudomonadati</taxon>
        <taxon>Pseudomonadota</taxon>
        <taxon>Alphaproteobacteria</taxon>
        <taxon>Acetobacterales</taxon>
        <taxon>Acidocellaceae</taxon>
        <taxon>Acidocella</taxon>
    </lineage>
</organism>
<proteinExistence type="predicted"/>
<dbReference type="RefSeq" id="WP_284258126.1">
    <property type="nucleotide sequence ID" value="NZ_BSOS01000065.1"/>
</dbReference>
<dbReference type="Gene3D" id="3.60.110.10">
    <property type="entry name" value="Carbon-nitrogen hydrolase"/>
    <property type="match status" value="1"/>
</dbReference>
<dbReference type="CDD" id="cd07574">
    <property type="entry name" value="nitrilase_Rim1_like"/>
    <property type="match status" value="1"/>
</dbReference>
<dbReference type="Proteomes" id="UP001156641">
    <property type="component" value="Unassembled WGS sequence"/>
</dbReference>
<dbReference type="PANTHER" id="PTHR23088">
    <property type="entry name" value="NITRILASE-RELATED"/>
    <property type="match status" value="1"/>
</dbReference>
<sequence length="288" mass="30405">MKLALAQFGVSPPPSFESFITRIERLAAQAALGGADLLALPEYFSMVLAGASVTTPDLAAELATVTAQADELIAALRETAARHKIYLLAGSIPMRVGAVLNNRAAFIAPSGALAFQDKQCMTRFEAEWWGISGGNPPQVFETSFGRIGVSICYDSEFPLHVRAQVTAGAKLILIPSCTDSPAGFNRVRLSARARAIENQCYSAVIPLTGQAPWSASIDENHGQAALFTPCDAGFPEDGVAAAGHMNATGLVFATVNFGAIDTLRTQGAVLNHRDWPDQIPPCPVVPLA</sequence>
<evidence type="ECO:0000313" key="3">
    <source>
        <dbReference type="Proteomes" id="UP001156641"/>
    </source>
</evidence>
<gene>
    <name evidence="2" type="ORF">GCM10010909_20750</name>
</gene>
<comment type="caution">
    <text evidence="2">The sequence shown here is derived from an EMBL/GenBank/DDBJ whole genome shotgun (WGS) entry which is preliminary data.</text>
</comment>
<dbReference type="InterPro" id="IPR036526">
    <property type="entry name" value="C-N_Hydrolase_sf"/>
</dbReference>
<dbReference type="PANTHER" id="PTHR23088:SF50">
    <property type="entry name" value="HYDROLASE YHCX"/>
    <property type="match status" value="1"/>
</dbReference>
<dbReference type="Pfam" id="PF00795">
    <property type="entry name" value="CN_hydrolase"/>
    <property type="match status" value="1"/>
</dbReference>
<feature type="domain" description="CN hydrolase" evidence="1">
    <location>
        <begin position="1"/>
        <end position="257"/>
    </location>
</feature>
<evidence type="ECO:0000313" key="2">
    <source>
        <dbReference type="EMBL" id="GLR67394.1"/>
    </source>
</evidence>
<dbReference type="SUPFAM" id="SSF56317">
    <property type="entry name" value="Carbon-nitrogen hydrolase"/>
    <property type="match status" value="1"/>
</dbReference>
<keyword evidence="3" id="KW-1185">Reference proteome</keyword>